<feature type="transmembrane region" description="Helical" evidence="1">
    <location>
        <begin position="210"/>
        <end position="230"/>
    </location>
</feature>
<keyword evidence="3" id="KW-1185">Reference proteome</keyword>
<accession>A0ABS7JZW8</accession>
<feature type="transmembrane region" description="Helical" evidence="1">
    <location>
        <begin position="165"/>
        <end position="185"/>
    </location>
</feature>
<organism evidence="2 3">
    <name type="scientific">Mesobacillus maritimus</name>
    <dbReference type="NCBI Taxonomy" id="1643336"/>
    <lineage>
        <taxon>Bacteria</taxon>
        <taxon>Bacillati</taxon>
        <taxon>Bacillota</taxon>
        <taxon>Bacilli</taxon>
        <taxon>Bacillales</taxon>
        <taxon>Bacillaceae</taxon>
        <taxon>Mesobacillus</taxon>
    </lineage>
</organism>
<keyword evidence="1" id="KW-1133">Transmembrane helix</keyword>
<sequence>MTKVTIYNDQYRIFEMFSISHFIVLLLFLFGTFVLFFYRHNLNQLKWRPIEIGIALSLLFFELTFHVWLLASSYWNASDSIPIELCSISLFLTIILLLTGKKIVYEWLLFTALLGATQALITPVLVYDFPHIRFFYFFYTHIMMIWVALYFTWVKGYRPTLRSVGKVFVFLNVVLPIVMVVNKLVDGNYMFLSHKPRTPSLLDYLGPHPWYILSLEGLLLLLSLVVWFFFREKGNKGNDHKIHDKS</sequence>
<dbReference type="Proteomes" id="UP000769780">
    <property type="component" value="Unassembled WGS sequence"/>
</dbReference>
<feature type="transmembrane region" description="Helical" evidence="1">
    <location>
        <begin position="81"/>
        <end position="100"/>
    </location>
</feature>
<name>A0ABS7JZW8_9BACI</name>
<dbReference type="InterPro" id="IPR011737">
    <property type="entry name" value="CHP02206_TP0381"/>
</dbReference>
<keyword evidence="1" id="KW-0812">Transmembrane</keyword>
<evidence type="ECO:0000313" key="3">
    <source>
        <dbReference type="Proteomes" id="UP000769780"/>
    </source>
</evidence>
<proteinExistence type="predicted"/>
<gene>
    <name evidence="2" type="ORF">H0185_01720</name>
</gene>
<feature type="transmembrane region" description="Helical" evidence="1">
    <location>
        <begin position="107"/>
        <end position="127"/>
    </location>
</feature>
<dbReference type="NCBIfam" id="TIGR02206">
    <property type="entry name" value="intg_mem_TP0381"/>
    <property type="match status" value="1"/>
</dbReference>
<comment type="caution">
    <text evidence="2">The sequence shown here is derived from an EMBL/GenBank/DDBJ whole genome shotgun (WGS) entry which is preliminary data.</text>
</comment>
<dbReference type="Pfam" id="PF14808">
    <property type="entry name" value="TMEM164"/>
    <property type="match status" value="1"/>
</dbReference>
<protein>
    <submittedName>
        <fullName evidence="2">TIGR02206 family membrane protein</fullName>
    </submittedName>
</protein>
<feature type="transmembrane region" description="Helical" evidence="1">
    <location>
        <begin position="50"/>
        <end position="69"/>
    </location>
</feature>
<dbReference type="RefSeq" id="WP_221870599.1">
    <property type="nucleotide sequence ID" value="NZ_JACWFH010000005.1"/>
</dbReference>
<feature type="transmembrane region" description="Helical" evidence="1">
    <location>
        <begin position="133"/>
        <end position="153"/>
    </location>
</feature>
<keyword evidence="1" id="KW-0472">Membrane</keyword>
<reference evidence="2 3" key="1">
    <citation type="submission" date="2020-07" db="EMBL/GenBank/DDBJ databases">
        <title>Fungal Genomes of the International Space Station.</title>
        <authorList>
            <person name="Seuylemezian A."/>
            <person name="Singh N.K."/>
            <person name="Wood J."/>
            <person name="Venkateswaran K."/>
        </authorList>
    </citation>
    <scope>NUCLEOTIDE SEQUENCE [LARGE SCALE GENOMIC DNA]</scope>
    <source>
        <strain evidence="2 3">PL-B2</strain>
    </source>
</reference>
<evidence type="ECO:0000313" key="2">
    <source>
        <dbReference type="EMBL" id="MBY0095538.1"/>
    </source>
</evidence>
<feature type="transmembrane region" description="Helical" evidence="1">
    <location>
        <begin position="19"/>
        <end position="38"/>
    </location>
</feature>
<dbReference type="EMBL" id="JACWFH010000005">
    <property type="protein sequence ID" value="MBY0095538.1"/>
    <property type="molecule type" value="Genomic_DNA"/>
</dbReference>
<evidence type="ECO:0000256" key="1">
    <source>
        <dbReference type="SAM" id="Phobius"/>
    </source>
</evidence>